<dbReference type="Pfam" id="PF00072">
    <property type="entry name" value="Response_reg"/>
    <property type="match status" value="1"/>
</dbReference>
<dbReference type="GO" id="GO:0000160">
    <property type="term" value="P:phosphorelay signal transduction system"/>
    <property type="evidence" value="ECO:0007669"/>
    <property type="project" value="InterPro"/>
</dbReference>
<dbReference type="InterPro" id="IPR001789">
    <property type="entry name" value="Sig_transdc_resp-reg_receiver"/>
</dbReference>
<organism evidence="7 8">
    <name type="scientific">Paenibacillus rigui</name>
    <dbReference type="NCBI Taxonomy" id="554312"/>
    <lineage>
        <taxon>Bacteria</taxon>
        <taxon>Bacillati</taxon>
        <taxon>Bacillota</taxon>
        <taxon>Bacilli</taxon>
        <taxon>Bacillales</taxon>
        <taxon>Paenibacillaceae</taxon>
        <taxon>Paenibacillus</taxon>
    </lineage>
</organism>
<dbReference type="PANTHER" id="PTHR43280">
    <property type="entry name" value="ARAC-FAMILY TRANSCRIPTIONAL REGULATOR"/>
    <property type="match status" value="1"/>
</dbReference>
<keyword evidence="8" id="KW-1185">Reference proteome</keyword>
<feature type="domain" description="HTH araC/xylS-type" evidence="5">
    <location>
        <begin position="401"/>
        <end position="499"/>
    </location>
</feature>
<keyword evidence="2 7" id="KW-0238">DNA-binding</keyword>
<accession>A0A229UGB9</accession>
<evidence type="ECO:0000256" key="1">
    <source>
        <dbReference type="ARBA" id="ARBA00023015"/>
    </source>
</evidence>
<dbReference type="EMBL" id="NMQW01000077">
    <property type="protein sequence ID" value="OXM82385.1"/>
    <property type="molecule type" value="Genomic_DNA"/>
</dbReference>
<reference evidence="7 8" key="1">
    <citation type="submission" date="2017-07" db="EMBL/GenBank/DDBJ databases">
        <title>Genome sequencing and assembly of Paenibacillus rigui.</title>
        <authorList>
            <person name="Mayilraj S."/>
        </authorList>
    </citation>
    <scope>NUCLEOTIDE SEQUENCE [LARGE SCALE GENOMIC DNA]</scope>
    <source>
        <strain evidence="7 8">JCM 16352</strain>
    </source>
</reference>
<protein>
    <submittedName>
        <fullName evidence="7">DNA-binding response regulator</fullName>
    </submittedName>
</protein>
<dbReference type="AlphaFoldDB" id="A0A229UGB9"/>
<evidence type="ECO:0000313" key="8">
    <source>
        <dbReference type="Proteomes" id="UP000215509"/>
    </source>
</evidence>
<dbReference type="InterPro" id="IPR018060">
    <property type="entry name" value="HTH_AraC"/>
</dbReference>
<dbReference type="InterPro" id="IPR011006">
    <property type="entry name" value="CheY-like_superfamily"/>
</dbReference>
<dbReference type="Gene3D" id="1.10.10.60">
    <property type="entry name" value="Homeodomain-like"/>
    <property type="match status" value="2"/>
</dbReference>
<comment type="caution">
    <text evidence="7">The sequence shown here is derived from an EMBL/GenBank/DDBJ whole genome shotgun (WGS) entry which is preliminary data.</text>
</comment>
<dbReference type="PANTHER" id="PTHR43280:SF2">
    <property type="entry name" value="HTH-TYPE TRANSCRIPTIONAL REGULATOR EXSA"/>
    <property type="match status" value="1"/>
</dbReference>
<dbReference type="Gene3D" id="3.40.50.2300">
    <property type="match status" value="1"/>
</dbReference>
<evidence type="ECO:0000256" key="3">
    <source>
        <dbReference type="ARBA" id="ARBA00023163"/>
    </source>
</evidence>
<dbReference type="SMART" id="SM00448">
    <property type="entry name" value="REC"/>
    <property type="match status" value="1"/>
</dbReference>
<dbReference type="SUPFAM" id="SSF52172">
    <property type="entry name" value="CheY-like"/>
    <property type="match status" value="1"/>
</dbReference>
<keyword evidence="1" id="KW-0805">Transcription regulation</keyword>
<dbReference type="SUPFAM" id="SSF46689">
    <property type="entry name" value="Homeodomain-like"/>
    <property type="match status" value="2"/>
</dbReference>
<dbReference type="SMART" id="SM00342">
    <property type="entry name" value="HTH_ARAC"/>
    <property type="match status" value="1"/>
</dbReference>
<proteinExistence type="predicted"/>
<gene>
    <name evidence="7" type="ORF">CF651_31235</name>
</gene>
<dbReference type="PROSITE" id="PS01124">
    <property type="entry name" value="HTH_ARAC_FAMILY_2"/>
    <property type="match status" value="1"/>
</dbReference>
<dbReference type="GO" id="GO:0043565">
    <property type="term" value="F:sequence-specific DNA binding"/>
    <property type="evidence" value="ECO:0007669"/>
    <property type="project" value="InterPro"/>
</dbReference>
<keyword evidence="3" id="KW-0804">Transcription</keyword>
<dbReference type="InterPro" id="IPR009057">
    <property type="entry name" value="Homeodomain-like_sf"/>
</dbReference>
<dbReference type="Pfam" id="PF12833">
    <property type="entry name" value="HTH_18"/>
    <property type="match status" value="1"/>
</dbReference>
<feature type="modified residue" description="4-aspartylphosphate" evidence="4">
    <location>
        <position position="54"/>
    </location>
</feature>
<evidence type="ECO:0000259" key="5">
    <source>
        <dbReference type="PROSITE" id="PS01124"/>
    </source>
</evidence>
<feature type="domain" description="Response regulatory" evidence="6">
    <location>
        <begin position="2"/>
        <end position="119"/>
    </location>
</feature>
<dbReference type="GO" id="GO:0003700">
    <property type="term" value="F:DNA-binding transcription factor activity"/>
    <property type="evidence" value="ECO:0007669"/>
    <property type="project" value="InterPro"/>
</dbReference>
<evidence type="ECO:0000256" key="2">
    <source>
        <dbReference type="ARBA" id="ARBA00023125"/>
    </source>
</evidence>
<evidence type="ECO:0000256" key="4">
    <source>
        <dbReference type="PROSITE-ProRule" id="PRU00169"/>
    </source>
</evidence>
<name>A0A229UGB9_9BACL</name>
<dbReference type="OrthoDB" id="2546565at2"/>
<evidence type="ECO:0000313" key="7">
    <source>
        <dbReference type="EMBL" id="OXM82385.1"/>
    </source>
</evidence>
<sequence length="502" mass="56287">MRVMIADDEVLVRISLRSMIEEMEAGWELAGEATNGVELLEQLRSHKPDIVLVDIRMPLMNGLDAIRGCAGLYPHTQFIVISGYSDFAYAQEALKLGTADYLLKPVSPEDLEAAMVKAGQRVKEHTGWLNCQFEADLFSLFHGISPQGGESDGDYLSSACCQGVVWYTDSRLPEERKAEKQHELHRAIRQKMDPCSGERARTRKALFILPEGELAFVVACGAGDQDGQGTVEATRLLRRMEEAADAVRCEGFAVTAFVMEPCTGIAALQKQWGDLRPLAALRSLLGVNRAYTFGDLHAFEQRYRLGPAAQLVEQACRSYRNKDYMLYMKAVGALEKEASTLDSRIQPVHKKQVSEFLSQLLEAALDGQEPVQVWLPKLYARGEQILAEQNGSGDQAGRLVKSALTFIEQNYAQDISILQIAKELRVTHNYLSTLFHKKTGTTFVKYLTRLRMMKAKELLAMPDIQVQQAAEQVGYYSTRHFTRLFTEFTGCYPSEYKKRFGG</sequence>
<dbReference type="Proteomes" id="UP000215509">
    <property type="component" value="Unassembled WGS sequence"/>
</dbReference>
<keyword evidence="4" id="KW-0597">Phosphoprotein</keyword>
<evidence type="ECO:0000259" key="6">
    <source>
        <dbReference type="PROSITE" id="PS50110"/>
    </source>
</evidence>
<dbReference type="PROSITE" id="PS50110">
    <property type="entry name" value="RESPONSE_REGULATORY"/>
    <property type="match status" value="1"/>
</dbReference>
<dbReference type="CDD" id="cd17536">
    <property type="entry name" value="REC_YesN-like"/>
    <property type="match status" value="1"/>
</dbReference>
<dbReference type="RefSeq" id="WP_094018778.1">
    <property type="nucleotide sequence ID" value="NZ_NMQW01000077.1"/>
</dbReference>